<name>A0A1X7FPX6_9BACI</name>
<dbReference type="Proteomes" id="UP000036202">
    <property type="component" value="Chromosome"/>
</dbReference>
<dbReference type="InterPro" id="IPR025164">
    <property type="entry name" value="Toastrack_DUF4097"/>
</dbReference>
<dbReference type="RefSeq" id="WP_040060191.1">
    <property type="nucleotide sequence ID" value="NZ_CP011974.1"/>
</dbReference>
<dbReference type="KEGG" id="beo:BEH_22495"/>
<evidence type="ECO:0000313" key="3">
    <source>
        <dbReference type="Proteomes" id="UP000036202"/>
    </source>
</evidence>
<dbReference type="PATRIC" id="fig|135735.6.peg.4734"/>
<gene>
    <name evidence="2" type="ORF">BEH_22495</name>
</gene>
<dbReference type="PANTHER" id="PTHR34094">
    <property type="match status" value="1"/>
</dbReference>
<dbReference type="PANTHER" id="PTHR34094:SF1">
    <property type="entry name" value="PROTEIN FAM185A"/>
    <property type="match status" value="1"/>
</dbReference>
<dbReference type="Pfam" id="PF13349">
    <property type="entry name" value="DUF4097"/>
    <property type="match status" value="1"/>
</dbReference>
<keyword evidence="3" id="KW-1185">Reference proteome</keyword>
<dbReference type="AlphaFoldDB" id="A0A1X7FPX6"/>
<evidence type="ECO:0000313" key="2">
    <source>
        <dbReference type="EMBL" id="AKO94615.1"/>
    </source>
</evidence>
<evidence type="ECO:0000259" key="1">
    <source>
        <dbReference type="Pfam" id="PF13349"/>
    </source>
</evidence>
<dbReference type="EMBL" id="CP011974">
    <property type="protein sequence ID" value="AKO94615.1"/>
    <property type="molecule type" value="Genomic_DNA"/>
</dbReference>
<reference evidence="3" key="2">
    <citation type="submission" date="2015-06" db="EMBL/GenBank/DDBJ databases">
        <title>Genome Sequence of Bacillus endophyticus and Analysis of its Companion Mechanism in the Ketogulonigenium vulgare-Bacillus strain Consortium.</title>
        <authorList>
            <person name="Jia N."/>
            <person name="Du J."/>
            <person name="Ding M.-Z."/>
            <person name="Gao F."/>
            <person name="Yuan Y.-J."/>
        </authorList>
    </citation>
    <scope>NUCLEOTIDE SEQUENCE [LARGE SCALE GENOMIC DNA]</scope>
    <source>
        <strain evidence="3">Hbe603</strain>
    </source>
</reference>
<accession>A0A0H4KM00</accession>
<accession>A0A1X7FPX6</accession>
<sequence length="287" mass="31278">MKKLIGLLFVIIGITVLSSFLINQSSFAFGDKRTKSETFAKDEIHNIKLNIKSADVNFIAKDRRDIKVIVEDKRAFKKSISMNQVGDVLNIKQKGATFNMFQSTKVTIEVPSSYERDVNIASSSGNVSIKNNGEKPLELDRLIVQATSGDTQIFDVGAKQLHIEKSSGNVKGENLSTETTLAHLTSGNLTLNGFEGEIDAKATSGDISIVMDKVKGNGSVKATSGDIDVKLPHKSNTHLKAHVSSGDINVDQRFKVKTKMEEDLEAKEGNGKYAFNIKATSGDIDIQ</sequence>
<proteinExistence type="predicted"/>
<reference evidence="2 3" key="1">
    <citation type="journal article" date="2015" name="PLoS ONE">
        <title>Genome Sequence of Bacillus endophyticus and Analysis of Its Companion Mechanism in the Ketogulonigenium vulgare-Bacillus Strain Consortium.</title>
        <authorList>
            <person name="Jia N."/>
            <person name="Du J."/>
            <person name="Ding M.Z."/>
            <person name="Gao F."/>
            <person name="Yuan Y.J."/>
        </authorList>
    </citation>
    <scope>NUCLEOTIDE SEQUENCE [LARGE SCALE GENOMIC DNA]</scope>
    <source>
        <strain evidence="2 3">Hbe603</strain>
    </source>
</reference>
<organism evidence="2 3">
    <name type="scientific">Priestia filamentosa</name>
    <dbReference type="NCBI Taxonomy" id="1402861"/>
    <lineage>
        <taxon>Bacteria</taxon>
        <taxon>Bacillati</taxon>
        <taxon>Bacillota</taxon>
        <taxon>Bacilli</taxon>
        <taxon>Bacillales</taxon>
        <taxon>Bacillaceae</taxon>
        <taxon>Priestia</taxon>
    </lineage>
</organism>
<dbReference type="GeneID" id="93703047"/>
<protein>
    <recommendedName>
        <fullName evidence="1">DUF4097 domain-containing protein</fullName>
    </recommendedName>
</protein>
<dbReference type="Gene3D" id="2.160.20.120">
    <property type="match status" value="1"/>
</dbReference>
<feature type="domain" description="DUF4097" evidence="1">
    <location>
        <begin position="44"/>
        <end position="286"/>
    </location>
</feature>
<dbReference type="OrthoDB" id="2588856at2"/>